<dbReference type="Proteomes" id="UP001207468">
    <property type="component" value="Unassembled WGS sequence"/>
</dbReference>
<name>A0ACC0UH03_9AGAM</name>
<proteinExistence type="predicted"/>
<sequence length="116" mass="12601">MRAFEFAAIFCLAIGIVPSFALPSGDAPNPILASGETVPREGTINANILSKRASGQGQYCTGDLTSTDWRKDLNDYKKGRPEEFDEIYSNEKGTNDDPAMPRKNEEGKPSGKTTKS</sequence>
<comment type="caution">
    <text evidence="1">The sequence shown here is derived from an EMBL/GenBank/DDBJ whole genome shotgun (WGS) entry which is preliminary data.</text>
</comment>
<organism evidence="1 2">
    <name type="scientific">Russula earlei</name>
    <dbReference type="NCBI Taxonomy" id="71964"/>
    <lineage>
        <taxon>Eukaryota</taxon>
        <taxon>Fungi</taxon>
        <taxon>Dikarya</taxon>
        <taxon>Basidiomycota</taxon>
        <taxon>Agaricomycotina</taxon>
        <taxon>Agaricomycetes</taxon>
        <taxon>Russulales</taxon>
        <taxon>Russulaceae</taxon>
        <taxon>Russula</taxon>
    </lineage>
</organism>
<dbReference type="EMBL" id="JAGFNK010000033">
    <property type="protein sequence ID" value="KAI9510816.1"/>
    <property type="molecule type" value="Genomic_DNA"/>
</dbReference>
<protein>
    <submittedName>
        <fullName evidence="1">Uncharacterized protein</fullName>
    </submittedName>
</protein>
<evidence type="ECO:0000313" key="1">
    <source>
        <dbReference type="EMBL" id="KAI9510816.1"/>
    </source>
</evidence>
<accession>A0ACC0UH03</accession>
<evidence type="ECO:0000313" key="2">
    <source>
        <dbReference type="Proteomes" id="UP001207468"/>
    </source>
</evidence>
<reference evidence="1" key="1">
    <citation type="submission" date="2021-03" db="EMBL/GenBank/DDBJ databases">
        <title>Evolutionary priming and transition to the ectomycorrhizal habit in an iconic lineage of mushroom-forming fungi: is preadaptation a requirement?</title>
        <authorList>
            <consortium name="DOE Joint Genome Institute"/>
            <person name="Looney B.P."/>
            <person name="Miyauchi S."/>
            <person name="Morin E."/>
            <person name="Drula E."/>
            <person name="Courty P.E."/>
            <person name="Chicoki N."/>
            <person name="Fauchery L."/>
            <person name="Kohler A."/>
            <person name="Kuo A."/>
            <person name="LaButti K."/>
            <person name="Pangilinan J."/>
            <person name="Lipzen A."/>
            <person name="Riley R."/>
            <person name="Andreopoulos W."/>
            <person name="He G."/>
            <person name="Johnson J."/>
            <person name="Barry K.W."/>
            <person name="Grigoriev I.V."/>
            <person name="Nagy L."/>
            <person name="Hibbett D."/>
            <person name="Henrissat B."/>
            <person name="Matheny P.B."/>
            <person name="Labbe J."/>
            <person name="Martin A.F."/>
        </authorList>
    </citation>
    <scope>NUCLEOTIDE SEQUENCE</scope>
    <source>
        <strain evidence="1">BPL698</strain>
    </source>
</reference>
<gene>
    <name evidence="1" type="ORF">F5148DRAFT_498098</name>
</gene>
<keyword evidence="2" id="KW-1185">Reference proteome</keyword>